<accession>A0A5B7EJC8</accession>
<gene>
    <name evidence="1" type="ORF">E2C01_027923</name>
</gene>
<reference evidence="1 2" key="1">
    <citation type="submission" date="2019-05" db="EMBL/GenBank/DDBJ databases">
        <title>Another draft genome of Portunus trituberculatus and its Hox gene families provides insights of decapod evolution.</title>
        <authorList>
            <person name="Jeong J.-H."/>
            <person name="Song I."/>
            <person name="Kim S."/>
            <person name="Choi T."/>
            <person name="Kim D."/>
            <person name="Ryu S."/>
            <person name="Kim W."/>
        </authorList>
    </citation>
    <scope>NUCLEOTIDE SEQUENCE [LARGE SCALE GENOMIC DNA]</scope>
    <source>
        <tissue evidence="1">Muscle</tissue>
    </source>
</reference>
<name>A0A5B7EJC8_PORTR</name>
<dbReference type="EMBL" id="VSRR010003075">
    <property type="protein sequence ID" value="MPC34531.1"/>
    <property type="molecule type" value="Genomic_DNA"/>
</dbReference>
<sequence>MRNKQVEFCWVILSQRPIRATIGQPLHQLPRFKSQLGVPSEAIFSPLELRVSPRAAFTLLPTSHSVPHLSPPPSAALFRSPPRPLWSHFHSTSLSPRLPRWVILRSGEEVTGDLALPFLFSSSSYSSSVAPSFAITSHSLRLSLLTHSRLFPLKCLASLCLFCSVSEFLGEQFLKPTSTLNHLEFATTDVGGIVHHRPPGPHSLAVDVLLGGGGGGIGGLAVVGASGTEARCSVYTGVTQPPVEP</sequence>
<comment type="caution">
    <text evidence="1">The sequence shown here is derived from an EMBL/GenBank/DDBJ whole genome shotgun (WGS) entry which is preliminary data.</text>
</comment>
<proteinExistence type="predicted"/>
<evidence type="ECO:0000313" key="1">
    <source>
        <dbReference type="EMBL" id="MPC34531.1"/>
    </source>
</evidence>
<evidence type="ECO:0000313" key="2">
    <source>
        <dbReference type="Proteomes" id="UP000324222"/>
    </source>
</evidence>
<organism evidence="1 2">
    <name type="scientific">Portunus trituberculatus</name>
    <name type="common">Swimming crab</name>
    <name type="synonym">Neptunus trituberculatus</name>
    <dbReference type="NCBI Taxonomy" id="210409"/>
    <lineage>
        <taxon>Eukaryota</taxon>
        <taxon>Metazoa</taxon>
        <taxon>Ecdysozoa</taxon>
        <taxon>Arthropoda</taxon>
        <taxon>Crustacea</taxon>
        <taxon>Multicrustacea</taxon>
        <taxon>Malacostraca</taxon>
        <taxon>Eumalacostraca</taxon>
        <taxon>Eucarida</taxon>
        <taxon>Decapoda</taxon>
        <taxon>Pleocyemata</taxon>
        <taxon>Brachyura</taxon>
        <taxon>Eubrachyura</taxon>
        <taxon>Portunoidea</taxon>
        <taxon>Portunidae</taxon>
        <taxon>Portuninae</taxon>
        <taxon>Portunus</taxon>
    </lineage>
</organism>
<protein>
    <submittedName>
        <fullName evidence="1">Uncharacterized protein</fullName>
    </submittedName>
</protein>
<dbReference type="Proteomes" id="UP000324222">
    <property type="component" value="Unassembled WGS sequence"/>
</dbReference>
<dbReference type="AlphaFoldDB" id="A0A5B7EJC8"/>
<keyword evidence="2" id="KW-1185">Reference proteome</keyword>